<feature type="domain" description="Helicase C-terminal" evidence="10">
    <location>
        <begin position="433"/>
        <end position="586"/>
    </location>
</feature>
<dbReference type="EC" id="3.6.4.13" evidence="1"/>
<evidence type="ECO:0000259" key="9">
    <source>
        <dbReference type="PROSITE" id="PS51192"/>
    </source>
</evidence>
<keyword evidence="2" id="KW-0547">Nucleotide-binding</keyword>
<dbReference type="SMART" id="SM00490">
    <property type="entry name" value="HELICc"/>
    <property type="match status" value="1"/>
</dbReference>
<evidence type="ECO:0000259" key="10">
    <source>
        <dbReference type="PROSITE" id="PS51194"/>
    </source>
</evidence>
<dbReference type="EMBL" id="JBBBZM010000039">
    <property type="protein sequence ID" value="KAL0637099.1"/>
    <property type="molecule type" value="Genomic_DNA"/>
</dbReference>
<evidence type="ECO:0000256" key="8">
    <source>
        <dbReference type="SAM" id="MobiDB-lite"/>
    </source>
</evidence>
<dbReference type="Pfam" id="PF00270">
    <property type="entry name" value="DEAD"/>
    <property type="match status" value="1"/>
</dbReference>
<keyword evidence="12" id="KW-1185">Reference proteome</keyword>
<keyword evidence="4 11" id="KW-0347">Helicase</keyword>
<evidence type="ECO:0000313" key="11">
    <source>
        <dbReference type="EMBL" id="KAL0637099.1"/>
    </source>
</evidence>
<feature type="compositionally biased region" description="Basic and acidic residues" evidence="8">
    <location>
        <begin position="94"/>
        <end position="103"/>
    </location>
</feature>
<evidence type="ECO:0000256" key="6">
    <source>
        <dbReference type="ARBA" id="ARBA00022884"/>
    </source>
</evidence>
<dbReference type="SUPFAM" id="SSF52540">
    <property type="entry name" value="P-loop containing nucleoside triphosphate hydrolases"/>
    <property type="match status" value="1"/>
</dbReference>
<dbReference type="SMART" id="SM00487">
    <property type="entry name" value="DEXDc"/>
    <property type="match status" value="1"/>
</dbReference>
<reference evidence="11 12" key="1">
    <citation type="submission" date="2024-02" db="EMBL/GenBank/DDBJ databases">
        <title>Discinaceae phylogenomics.</title>
        <authorList>
            <person name="Dirks A.C."/>
            <person name="James T.Y."/>
        </authorList>
    </citation>
    <scope>NUCLEOTIDE SEQUENCE [LARGE SCALE GENOMIC DNA]</scope>
    <source>
        <strain evidence="11 12">ACD0624</strain>
    </source>
</reference>
<evidence type="ECO:0000256" key="3">
    <source>
        <dbReference type="ARBA" id="ARBA00022801"/>
    </source>
</evidence>
<feature type="domain" description="Helicase ATP-binding" evidence="9">
    <location>
        <begin position="185"/>
        <end position="398"/>
    </location>
</feature>
<proteinExistence type="predicted"/>
<evidence type="ECO:0000256" key="2">
    <source>
        <dbReference type="ARBA" id="ARBA00022741"/>
    </source>
</evidence>
<dbReference type="GO" id="GO:0003724">
    <property type="term" value="F:RNA helicase activity"/>
    <property type="evidence" value="ECO:0007669"/>
    <property type="project" value="UniProtKB-EC"/>
</dbReference>
<dbReference type="GO" id="GO:0016787">
    <property type="term" value="F:hydrolase activity"/>
    <property type="evidence" value="ECO:0007669"/>
    <property type="project" value="UniProtKB-KW"/>
</dbReference>
<protein>
    <recommendedName>
        <fullName evidence="1">RNA helicase</fullName>
        <ecNumber evidence="1">3.6.4.13</ecNumber>
    </recommendedName>
</protein>
<comment type="caution">
    <text evidence="11">The sequence shown here is derived from an EMBL/GenBank/DDBJ whole genome shotgun (WGS) entry which is preliminary data.</text>
</comment>
<feature type="region of interest" description="Disordered" evidence="8">
    <location>
        <begin position="55"/>
        <end position="108"/>
    </location>
</feature>
<dbReference type="Gene3D" id="3.40.50.300">
    <property type="entry name" value="P-loop containing nucleotide triphosphate hydrolases"/>
    <property type="match status" value="2"/>
</dbReference>
<evidence type="ECO:0000256" key="1">
    <source>
        <dbReference type="ARBA" id="ARBA00012552"/>
    </source>
</evidence>
<evidence type="ECO:0000313" key="12">
    <source>
        <dbReference type="Proteomes" id="UP001447188"/>
    </source>
</evidence>
<accession>A0ABR3GME8</accession>
<dbReference type="InterPro" id="IPR001650">
    <property type="entry name" value="Helicase_C-like"/>
</dbReference>
<evidence type="ECO:0000256" key="5">
    <source>
        <dbReference type="ARBA" id="ARBA00022840"/>
    </source>
</evidence>
<dbReference type="PROSITE" id="PS51194">
    <property type="entry name" value="HELICASE_CTER"/>
    <property type="match status" value="1"/>
</dbReference>
<gene>
    <name evidence="11" type="primary">MRH4</name>
    <name evidence="11" type="ORF">Q9L58_003922</name>
</gene>
<evidence type="ECO:0000256" key="4">
    <source>
        <dbReference type="ARBA" id="ARBA00022806"/>
    </source>
</evidence>
<evidence type="ECO:0000256" key="7">
    <source>
        <dbReference type="ARBA" id="ARBA00047984"/>
    </source>
</evidence>
<dbReference type="PROSITE" id="PS51192">
    <property type="entry name" value="HELICASE_ATP_BIND_1"/>
    <property type="match status" value="1"/>
</dbReference>
<sequence length="586" mass="65315">MIRVRSTSACLLRMQHLGHPTLLVGPAPSRIFARGMARTSSGQRDRPSRLMLSTRVADRKQKPSTGGLNVRQAGLTPPRPFRDTGRSDSNTRPSRQDSQDRKTKPSFKHMKMAQSLFPVSWAQRANTGAKIENWGSFNDFDLLPSIKEAVSNKALGDLTTIQPTAVQKLVIPVLTGMGLKARQKTVFEGRFESFLIAAETGSGKTLAYLIPTMNYLKREEEIPLEKKFSKEEEEARSLTKRLEMEQQLFDLEVPTVENTDVNGKPRAVILVPTSELVNQVGAVIKSMSHIAKLRSALISRDFSGRVIRNRLFFSPIDILVSTPHLLSSLAENDPRILSNCSHIIVDEADSLFDRSFSPITSAIISRAEGLKRLILCSATIPKSLDRSLRKLYPDMQRLVTPHLHAIPRRVQLSIVDIDADPYRGNKLLACADNLHKLAKDDTEEGFIKKVIVFVNERETTAEVASYLRFRGFDAASLERDTSDRKDASVLDYFTGPKTAVGPEVKAMDRMAVLVTTDIASRGVDTKTVKNIVLYDVPFSTVDFIHRLGRTGRMGRRGQAVILVDKNTNKAWVKDIKKAMFLGGPLI</sequence>
<comment type="catalytic activity">
    <reaction evidence="7">
        <text>ATP + H2O = ADP + phosphate + H(+)</text>
        <dbReference type="Rhea" id="RHEA:13065"/>
        <dbReference type="ChEBI" id="CHEBI:15377"/>
        <dbReference type="ChEBI" id="CHEBI:15378"/>
        <dbReference type="ChEBI" id="CHEBI:30616"/>
        <dbReference type="ChEBI" id="CHEBI:43474"/>
        <dbReference type="ChEBI" id="CHEBI:456216"/>
        <dbReference type="EC" id="3.6.4.13"/>
    </reaction>
</comment>
<dbReference type="PANTHER" id="PTHR47960">
    <property type="entry name" value="DEAD-BOX ATP-DEPENDENT RNA HELICASE 50"/>
    <property type="match status" value="1"/>
</dbReference>
<name>A0ABR3GME8_9PEZI</name>
<keyword evidence="6" id="KW-0694">RNA-binding</keyword>
<keyword evidence="5" id="KW-0067">ATP-binding</keyword>
<dbReference type="Pfam" id="PF00271">
    <property type="entry name" value="Helicase_C"/>
    <property type="match status" value="1"/>
</dbReference>
<dbReference type="InterPro" id="IPR011545">
    <property type="entry name" value="DEAD/DEAH_box_helicase_dom"/>
</dbReference>
<keyword evidence="3 11" id="KW-0378">Hydrolase</keyword>
<dbReference type="InterPro" id="IPR027417">
    <property type="entry name" value="P-loop_NTPase"/>
</dbReference>
<organism evidence="11 12">
    <name type="scientific">Discina gigas</name>
    <dbReference type="NCBI Taxonomy" id="1032678"/>
    <lineage>
        <taxon>Eukaryota</taxon>
        <taxon>Fungi</taxon>
        <taxon>Dikarya</taxon>
        <taxon>Ascomycota</taxon>
        <taxon>Pezizomycotina</taxon>
        <taxon>Pezizomycetes</taxon>
        <taxon>Pezizales</taxon>
        <taxon>Discinaceae</taxon>
        <taxon>Discina</taxon>
    </lineage>
</organism>
<dbReference type="Proteomes" id="UP001447188">
    <property type="component" value="Unassembled WGS sequence"/>
</dbReference>
<dbReference type="InterPro" id="IPR014001">
    <property type="entry name" value="Helicase_ATP-bd"/>
</dbReference>